<keyword evidence="8" id="KW-1185">Reference proteome</keyword>
<dbReference type="PANTHER" id="PTHR24064">
    <property type="entry name" value="SOLUTE CARRIER FAMILY 22 MEMBER"/>
    <property type="match status" value="1"/>
</dbReference>
<dbReference type="InterPro" id="IPR020846">
    <property type="entry name" value="MFS_dom"/>
</dbReference>
<evidence type="ECO:0000256" key="5">
    <source>
        <dbReference type="SAM" id="Phobius"/>
    </source>
</evidence>
<dbReference type="InterPro" id="IPR036259">
    <property type="entry name" value="MFS_trans_sf"/>
</dbReference>
<evidence type="ECO:0000256" key="4">
    <source>
        <dbReference type="ARBA" id="ARBA00023136"/>
    </source>
</evidence>
<feature type="transmembrane region" description="Helical" evidence="5">
    <location>
        <begin position="34"/>
        <end position="57"/>
    </location>
</feature>
<evidence type="ECO:0000256" key="1">
    <source>
        <dbReference type="ARBA" id="ARBA00004141"/>
    </source>
</evidence>
<dbReference type="SUPFAM" id="SSF103473">
    <property type="entry name" value="MFS general substrate transporter"/>
    <property type="match status" value="1"/>
</dbReference>
<dbReference type="GO" id="GO:0016020">
    <property type="term" value="C:membrane"/>
    <property type="evidence" value="ECO:0007669"/>
    <property type="project" value="UniProtKB-SubCell"/>
</dbReference>
<organism evidence="7 8">
    <name type="scientific">Strongylus vulgaris</name>
    <name type="common">Blood worm</name>
    <dbReference type="NCBI Taxonomy" id="40348"/>
    <lineage>
        <taxon>Eukaryota</taxon>
        <taxon>Metazoa</taxon>
        <taxon>Ecdysozoa</taxon>
        <taxon>Nematoda</taxon>
        <taxon>Chromadorea</taxon>
        <taxon>Rhabditida</taxon>
        <taxon>Rhabditina</taxon>
        <taxon>Rhabditomorpha</taxon>
        <taxon>Strongyloidea</taxon>
        <taxon>Strongylidae</taxon>
        <taxon>Strongylus</taxon>
    </lineage>
</organism>
<gene>
    <name evidence="7" type="ORF">SVUK_LOCUS7597</name>
</gene>
<dbReference type="Proteomes" id="UP000270094">
    <property type="component" value="Unassembled WGS sequence"/>
</dbReference>
<dbReference type="AlphaFoldDB" id="A0A3P7IZC4"/>
<reference evidence="7 8" key="1">
    <citation type="submission" date="2018-11" db="EMBL/GenBank/DDBJ databases">
        <authorList>
            <consortium name="Pathogen Informatics"/>
        </authorList>
    </citation>
    <scope>NUCLEOTIDE SEQUENCE [LARGE SCALE GENOMIC DNA]</scope>
</reference>
<dbReference type="PROSITE" id="PS50850">
    <property type="entry name" value="MFS"/>
    <property type="match status" value="1"/>
</dbReference>
<dbReference type="EMBL" id="UYYB01026194">
    <property type="protein sequence ID" value="VDM72599.1"/>
    <property type="molecule type" value="Genomic_DNA"/>
</dbReference>
<accession>A0A3P7IZC4</accession>
<evidence type="ECO:0000259" key="6">
    <source>
        <dbReference type="PROSITE" id="PS50850"/>
    </source>
</evidence>
<evidence type="ECO:0000313" key="7">
    <source>
        <dbReference type="EMBL" id="VDM72599.1"/>
    </source>
</evidence>
<dbReference type="Gene3D" id="1.20.1250.20">
    <property type="entry name" value="MFS general substrate transporter like domains"/>
    <property type="match status" value="1"/>
</dbReference>
<sequence>MVQILVTKLAVTATLTSVYTYTSEMFPTVIRNTAIGCCSTMARFGAVISSFMALWMVDAYGKLSMIIPCSLLSLIAAILTMVFLPETMGKTMPETISEVEKMEE</sequence>
<protein>
    <recommendedName>
        <fullName evidence="6">Major facilitator superfamily (MFS) profile domain-containing protein</fullName>
    </recommendedName>
</protein>
<feature type="transmembrane region" description="Helical" evidence="5">
    <location>
        <begin position="63"/>
        <end position="84"/>
    </location>
</feature>
<comment type="subcellular location">
    <subcellularLocation>
        <location evidence="1">Membrane</location>
        <topology evidence="1">Multi-pass membrane protein</topology>
    </subcellularLocation>
</comment>
<dbReference type="InterPro" id="IPR005828">
    <property type="entry name" value="MFS_sugar_transport-like"/>
</dbReference>
<feature type="domain" description="Major facilitator superfamily (MFS) profile" evidence="6">
    <location>
        <begin position="1"/>
        <end position="88"/>
    </location>
</feature>
<evidence type="ECO:0000313" key="8">
    <source>
        <dbReference type="Proteomes" id="UP000270094"/>
    </source>
</evidence>
<proteinExistence type="predicted"/>
<name>A0A3P7IZC4_STRVU</name>
<keyword evidence="2 5" id="KW-0812">Transmembrane</keyword>
<keyword evidence="4 5" id="KW-0472">Membrane</keyword>
<evidence type="ECO:0000256" key="3">
    <source>
        <dbReference type="ARBA" id="ARBA00022989"/>
    </source>
</evidence>
<dbReference type="Pfam" id="PF00083">
    <property type="entry name" value="Sugar_tr"/>
    <property type="match status" value="1"/>
</dbReference>
<dbReference type="GO" id="GO:0022857">
    <property type="term" value="F:transmembrane transporter activity"/>
    <property type="evidence" value="ECO:0007669"/>
    <property type="project" value="InterPro"/>
</dbReference>
<keyword evidence="3 5" id="KW-1133">Transmembrane helix</keyword>
<evidence type="ECO:0000256" key="2">
    <source>
        <dbReference type="ARBA" id="ARBA00022692"/>
    </source>
</evidence>
<dbReference type="OrthoDB" id="3936150at2759"/>